<feature type="transmembrane region" description="Helical" evidence="8">
    <location>
        <begin position="391"/>
        <end position="410"/>
    </location>
</feature>
<dbReference type="EC" id="1.-.-.-" evidence="10"/>
<feature type="transmembrane region" description="Helical" evidence="8">
    <location>
        <begin position="430"/>
        <end position="454"/>
    </location>
</feature>
<keyword evidence="3 7" id="KW-0812">Transmembrane</keyword>
<evidence type="ECO:0000256" key="7">
    <source>
        <dbReference type="RuleBase" id="RU000320"/>
    </source>
</evidence>
<feature type="transmembrane region" description="Helical" evidence="8">
    <location>
        <begin position="150"/>
        <end position="174"/>
    </location>
</feature>
<dbReference type="EMBL" id="LR778114">
    <property type="protein sequence ID" value="CAB1127535.1"/>
    <property type="molecule type" value="Genomic_DNA"/>
</dbReference>
<dbReference type="GO" id="GO:0005886">
    <property type="term" value="C:plasma membrane"/>
    <property type="evidence" value="ECO:0007669"/>
    <property type="project" value="UniProtKB-SubCell"/>
</dbReference>
<dbReference type="InterPro" id="IPR052175">
    <property type="entry name" value="ComplexI-like_HydComp"/>
</dbReference>
<organism evidence="10 11">
    <name type="scientific">Candidatus Hydrogenisulfobacillus filiaventi</name>
    <dbReference type="NCBI Taxonomy" id="2707344"/>
    <lineage>
        <taxon>Bacteria</taxon>
        <taxon>Bacillati</taxon>
        <taxon>Bacillota</taxon>
        <taxon>Clostridia</taxon>
        <taxon>Eubacteriales</taxon>
        <taxon>Clostridiales Family XVII. Incertae Sedis</taxon>
        <taxon>Candidatus Hydrogenisulfobacillus</taxon>
    </lineage>
</organism>
<dbReference type="GO" id="GO:0042773">
    <property type="term" value="P:ATP synthesis coupled electron transport"/>
    <property type="evidence" value="ECO:0007669"/>
    <property type="project" value="InterPro"/>
</dbReference>
<evidence type="ECO:0000313" key="10">
    <source>
        <dbReference type="EMBL" id="CAB1127535.1"/>
    </source>
</evidence>
<name>A0A6F8ZCR8_9FIRM</name>
<keyword evidence="4 8" id="KW-1133">Transmembrane helix</keyword>
<feature type="transmembrane region" description="Helical" evidence="8">
    <location>
        <begin position="356"/>
        <end position="379"/>
    </location>
</feature>
<keyword evidence="2" id="KW-1003">Cell membrane</keyword>
<dbReference type="InterPro" id="IPR003918">
    <property type="entry name" value="NADH_UbQ_OxRdtase"/>
</dbReference>
<feature type="transmembrane region" description="Helical" evidence="8">
    <location>
        <begin position="194"/>
        <end position="214"/>
    </location>
</feature>
<evidence type="ECO:0000256" key="4">
    <source>
        <dbReference type="ARBA" id="ARBA00022989"/>
    </source>
</evidence>
<dbReference type="GO" id="GO:0016491">
    <property type="term" value="F:oxidoreductase activity"/>
    <property type="evidence" value="ECO:0007669"/>
    <property type="project" value="UniProtKB-KW"/>
</dbReference>
<evidence type="ECO:0000259" key="9">
    <source>
        <dbReference type="Pfam" id="PF00361"/>
    </source>
</evidence>
<keyword evidence="5 10" id="KW-0560">Oxidoreductase</keyword>
<dbReference type="Proteomes" id="UP000503399">
    <property type="component" value="Chromosome"/>
</dbReference>
<dbReference type="PRINTS" id="PR01437">
    <property type="entry name" value="NUOXDRDTASE4"/>
</dbReference>
<feature type="transmembrane region" description="Helical" evidence="8">
    <location>
        <begin position="60"/>
        <end position="80"/>
    </location>
</feature>
<dbReference type="AlphaFoldDB" id="A0A6F8ZCR8"/>
<comment type="subcellular location">
    <subcellularLocation>
        <location evidence="1">Cell membrane</location>
        <topology evidence="1">Multi-pass membrane protein</topology>
    </subcellularLocation>
    <subcellularLocation>
        <location evidence="7">Membrane</location>
        <topology evidence="7">Multi-pass membrane protein</topology>
    </subcellularLocation>
</comment>
<dbReference type="PANTHER" id="PTHR42682">
    <property type="entry name" value="HYDROGENASE-4 COMPONENT F"/>
    <property type="match status" value="1"/>
</dbReference>
<dbReference type="PANTHER" id="PTHR42682:SF5">
    <property type="entry name" value="HYDROGENASE-4 COMPONENT F"/>
    <property type="match status" value="1"/>
</dbReference>
<gene>
    <name evidence="10" type="ORF">R50_0029</name>
</gene>
<evidence type="ECO:0000256" key="5">
    <source>
        <dbReference type="ARBA" id="ARBA00023002"/>
    </source>
</evidence>
<keyword evidence="11" id="KW-1185">Reference proteome</keyword>
<accession>A0A6F8ZCR8</accession>
<feature type="domain" description="NADH:quinone oxidoreductase/Mrp antiporter transmembrane" evidence="9">
    <location>
        <begin position="116"/>
        <end position="398"/>
    </location>
</feature>
<evidence type="ECO:0000256" key="2">
    <source>
        <dbReference type="ARBA" id="ARBA00022475"/>
    </source>
</evidence>
<evidence type="ECO:0000256" key="6">
    <source>
        <dbReference type="ARBA" id="ARBA00023136"/>
    </source>
</evidence>
<evidence type="ECO:0000313" key="11">
    <source>
        <dbReference type="Proteomes" id="UP000503399"/>
    </source>
</evidence>
<sequence length="467" mass="48967">MRVLAEVWPALIPAVAGAFQWRGWPARWSVWVWVEVLAGWAVLLVSALGGFHPPGPLATWYFWPAEALGGLALAVSLPYIRREAEREGWSPSRVRGYFALFSLFWATVLGMALVPNYLALWADVEGSTVASVLLVAVHGYRRSVEAAWKYLLVAGSGGLVALAGLILTLHGLGLPLGAWSLHPRPVAPVRGGETALGLVLAVVGFGTKAGLAPFHTWLPDAHSEAPAPVSALLSGVELAGAALVLLRLLRLAPAPAAGLAHGLLVGMGLLSLAVAAGAMGFQTDLKRLWAYSSIEHMGLIALGFGFGGVALVGALLHIWTHAVTKTLLFYDAGQVRLAYGGSTLGRARGVLRQLPWTGGLLGLGAAAIVGLPPFAPFWSEWLILAGGFSRSPWAAGIALALLMGAFIAIGRRVPVWLFGGRTAVWEGERWALVVPMLVLAAAVTGGGVGFAAALQHTVLATRTAWVP</sequence>
<feature type="transmembrane region" description="Helical" evidence="8">
    <location>
        <begin position="299"/>
        <end position="319"/>
    </location>
</feature>
<feature type="transmembrane region" description="Helical" evidence="8">
    <location>
        <begin position="258"/>
        <end position="278"/>
    </location>
</feature>
<feature type="transmembrane region" description="Helical" evidence="8">
    <location>
        <begin position="96"/>
        <end position="114"/>
    </location>
</feature>
<keyword evidence="6 8" id="KW-0472">Membrane</keyword>
<evidence type="ECO:0000256" key="8">
    <source>
        <dbReference type="SAM" id="Phobius"/>
    </source>
</evidence>
<evidence type="ECO:0000256" key="1">
    <source>
        <dbReference type="ARBA" id="ARBA00004651"/>
    </source>
</evidence>
<reference evidence="10 11" key="1">
    <citation type="submission" date="2020-02" db="EMBL/GenBank/DDBJ databases">
        <authorList>
            <person name="Hogendoorn C."/>
        </authorList>
    </citation>
    <scope>NUCLEOTIDE SEQUENCE [LARGE SCALE GENOMIC DNA]</scope>
    <source>
        <strain evidence="10">R501</strain>
    </source>
</reference>
<proteinExistence type="predicted"/>
<dbReference type="KEGG" id="hfv:R50_0029"/>
<protein>
    <submittedName>
        <fullName evidence="10">Hydrogenase-4 component F</fullName>
        <ecNumber evidence="10">1.-.-.-</ecNumber>
    </submittedName>
</protein>
<dbReference type="GO" id="GO:0008137">
    <property type="term" value="F:NADH dehydrogenase (ubiquinone) activity"/>
    <property type="evidence" value="ECO:0007669"/>
    <property type="project" value="InterPro"/>
</dbReference>
<feature type="transmembrane region" description="Helical" evidence="8">
    <location>
        <begin position="226"/>
        <end position="246"/>
    </location>
</feature>
<evidence type="ECO:0000256" key="3">
    <source>
        <dbReference type="ARBA" id="ARBA00022692"/>
    </source>
</evidence>
<dbReference type="InterPro" id="IPR001750">
    <property type="entry name" value="ND/Mrp_TM"/>
</dbReference>
<dbReference type="Pfam" id="PF00361">
    <property type="entry name" value="Proton_antipo_M"/>
    <property type="match status" value="1"/>
</dbReference>
<feature type="transmembrane region" description="Helical" evidence="8">
    <location>
        <begin position="30"/>
        <end position="48"/>
    </location>
</feature>